<comment type="similarity">
    <text evidence="1">Belongs to the methyltransferase superfamily. Type-7 methyltransferase family.</text>
</comment>
<keyword evidence="3" id="KW-1185">Reference proteome</keyword>
<dbReference type="Pfam" id="PF03492">
    <property type="entry name" value="Methyltransf_7"/>
    <property type="match status" value="1"/>
</dbReference>
<name>A0AAV9MG35_9SOLN</name>
<accession>A0AAV9MG35</accession>
<proteinExistence type="inferred from homology"/>
<dbReference type="EMBL" id="JAWPEI010000001">
    <property type="protein sequence ID" value="KAK4736337.1"/>
    <property type="molecule type" value="Genomic_DNA"/>
</dbReference>
<comment type="caution">
    <text evidence="2">The sequence shown here is derived from an EMBL/GenBank/DDBJ whole genome shotgun (WGS) entry which is preliminary data.</text>
</comment>
<dbReference type="AlphaFoldDB" id="A0AAV9MG35"/>
<organism evidence="2 3">
    <name type="scientific">Solanum pinnatisectum</name>
    <name type="common">tansyleaf nightshade</name>
    <dbReference type="NCBI Taxonomy" id="50273"/>
    <lineage>
        <taxon>Eukaryota</taxon>
        <taxon>Viridiplantae</taxon>
        <taxon>Streptophyta</taxon>
        <taxon>Embryophyta</taxon>
        <taxon>Tracheophyta</taxon>
        <taxon>Spermatophyta</taxon>
        <taxon>Magnoliopsida</taxon>
        <taxon>eudicotyledons</taxon>
        <taxon>Gunneridae</taxon>
        <taxon>Pentapetalae</taxon>
        <taxon>asterids</taxon>
        <taxon>lamiids</taxon>
        <taxon>Solanales</taxon>
        <taxon>Solanaceae</taxon>
        <taxon>Solanoideae</taxon>
        <taxon>Solaneae</taxon>
        <taxon>Solanum</taxon>
    </lineage>
</organism>
<dbReference type="InterPro" id="IPR029063">
    <property type="entry name" value="SAM-dependent_MTases_sf"/>
</dbReference>
<dbReference type="GO" id="GO:0008168">
    <property type="term" value="F:methyltransferase activity"/>
    <property type="evidence" value="ECO:0007669"/>
    <property type="project" value="InterPro"/>
</dbReference>
<dbReference type="PANTHER" id="PTHR31009">
    <property type="entry name" value="S-ADENOSYL-L-METHIONINE:CARBOXYL METHYLTRANSFERASE FAMILY PROTEIN"/>
    <property type="match status" value="1"/>
</dbReference>
<dbReference type="SUPFAM" id="SSF53335">
    <property type="entry name" value="S-adenosyl-L-methionine-dependent methyltransferases"/>
    <property type="match status" value="1"/>
</dbReference>
<dbReference type="Gene3D" id="3.40.50.150">
    <property type="entry name" value="Vaccinia Virus protein VP39"/>
    <property type="match status" value="1"/>
</dbReference>
<dbReference type="Proteomes" id="UP001311915">
    <property type="component" value="Unassembled WGS sequence"/>
</dbReference>
<dbReference type="InterPro" id="IPR005299">
    <property type="entry name" value="MeTrfase_7"/>
</dbReference>
<evidence type="ECO:0000313" key="2">
    <source>
        <dbReference type="EMBL" id="KAK4736337.1"/>
    </source>
</evidence>
<reference evidence="2 3" key="1">
    <citation type="submission" date="2023-10" db="EMBL/GenBank/DDBJ databases">
        <title>Genome-Wide Identification Analysis in wild type Solanum Pinnatisectum Reveals Some Genes Defensing Phytophthora Infestans.</title>
        <authorList>
            <person name="Sun C."/>
        </authorList>
    </citation>
    <scope>NUCLEOTIDE SEQUENCE [LARGE SCALE GENOMIC DNA]</scope>
    <source>
        <strain evidence="2">LQN</strain>
        <tissue evidence="2">Leaf</tissue>
    </source>
</reference>
<gene>
    <name evidence="2" type="ORF">R3W88_000034</name>
</gene>
<evidence type="ECO:0000256" key="1">
    <source>
        <dbReference type="ARBA" id="ARBA00007967"/>
    </source>
</evidence>
<sequence length="166" mass="18859">MEMFSNARAKEIVENGMILPGIHSELDHSQVLAAGFNVLNFFESSLIDMINEASQLNVLVDSFNVPLYVASPKDMTKVINKSGYFSIEKMEIIESQPKILVEADAKSLIIHLRATLEGIFIKHFGVEIVDEMFARTMNKCEEISSWMRVEYNKASQLFVVLKRKIN</sequence>
<protein>
    <submittedName>
        <fullName evidence="2">Uncharacterized protein</fullName>
    </submittedName>
</protein>
<evidence type="ECO:0000313" key="3">
    <source>
        <dbReference type="Proteomes" id="UP001311915"/>
    </source>
</evidence>